<organism evidence="3 4">
    <name type="scientific">Desulfonema magnum</name>
    <dbReference type="NCBI Taxonomy" id="45655"/>
    <lineage>
        <taxon>Bacteria</taxon>
        <taxon>Pseudomonadati</taxon>
        <taxon>Thermodesulfobacteriota</taxon>
        <taxon>Desulfobacteria</taxon>
        <taxon>Desulfobacterales</taxon>
        <taxon>Desulfococcaceae</taxon>
        <taxon>Desulfonema</taxon>
    </lineage>
</organism>
<dbReference type="RefSeq" id="WP_207681214.1">
    <property type="nucleotide sequence ID" value="NZ_CP061800.1"/>
</dbReference>
<feature type="domain" description="Initiator Rep protein WH1" evidence="2">
    <location>
        <begin position="7"/>
        <end position="156"/>
    </location>
</feature>
<gene>
    <name evidence="3" type="ORF">dnm_009540</name>
</gene>
<proteinExistence type="inferred from homology"/>
<dbReference type="Pfam" id="PF21205">
    <property type="entry name" value="Rep3_C"/>
    <property type="match status" value="1"/>
</dbReference>
<keyword evidence="4" id="KW-1185">Reference proteome</keyword>
<dbReference type="Proteomes" id="UP000663722">
    <property type="component" value="Chromosome"/>
</dbReference>
<evidence type="ECO:0000313" key="3">
    <source>
        <dbReference type="EMBL" id="QTA84950.1"/>
    </source>
</evidence>
<dbReference type="SUPFAM" id="SSF46785">
    <property type="entry name" value="Winged helix' DNA-binding domain"/>
    <property type="match status" value="1"/>
</dbReference>
<dbReference type="AlphaFoldDB" id="A0A975BGP2"/>
<dbReference type="InterPro" id="IPR036388">
    <property type="entry name" value="WH-like_DNA-bd_sf"/>
</dbReference>
<dbReference type="Gene3D" id="1.10.10.10">
    <property type="entry name" value="Winged helix-like DNA-binding domain superfamily/Winged helix DNA-binding domain"/>
    <property type="match status" value="1"/>
</dbReference>
<evidence type="ECO:0000256" key="1">
    <source>
        <dbReference type="ARBA" id="ARBA00038283"/>
    </source>
</evidence>
<dbReference type="Pfam" id="PF01051">
    <property type="entry name" value="Rep3_N"/>
    <property type="match status" value="1"/>
</dbReference>
<dbReference type="GO" id="GO:0003887">
    <property type="term" value="F:DNA-directed DNA polymerase activity"/>
    <property type="evidence" value="ECO:0007669"/>
    <property type="project" value="InterPro"/>
</dbReference>
<evidence type="ECO:0000259" key="2">
    <source>
        <dbReference type="Pfam" id="PF01051"/>
    </source>
</evidence>
<dbReference type="EMBL" id="CP061800">
    <property type="protein sequence ID" value="QTA84950.1"/>
    <property type="molecule type" value="Genomic_DNA"/>
</dbReference>
<evidence type="ECO:0000313" key="4">
    <source>
        <dbReference type="Proteomes" id="UP000663722"/>
    </source>
</evidence>
<dbReference type="InterPro" id="IPR000525">
    <property type="entry name" value="Initiator_Rep_WH1"/>
</dbReference>
<protein>
    <submittedName>
        <fullName evidence="3">Initiator replication protein domain-containing protein</fullName>
    </submittedName>
</protein>
<reference evidence="3" key="1">
    <citation type="journal article" date="2021" name="Microb. Physiol.">
        <title>Proteogenomic Insights into the Physiology of Marine, Sulfate-Reducing, Filamentous Desulfonema limicola and Desulfonema magnum.</title>
        <authorList>
            <person name="Schnaars V."/>
            <person name="Wohlbrand L."/>
            <person name="Scheve S."/>
            <person name="Hinrichs C."/>
            <person name="Reinhardt R."/>
            <person name="Rabus R."/>
        </authorList>
    </citation>
    <scope>NUCLEOTIDE SEQUENCE</scope>
    <source>
        <strain evidence="3">4be13</strain>
    </source>
</reference>
<dbReference type="GO" id="GO:0006270">
    <property type="term" value="P:DNA replication initiation"/>
    <property type="evidence" value="ECO:0007669"/>
    <property type="project" value="InterPro"/>
</dbReference>
<comment type="similarity">
    <text evidence="1">Belongs to the initiator RepB protein family.</text>
</comment>
<dbReference type="KEGG" id="dmm:dnm_009540"/>
<accession>A0A975BGP2</accession>
<name>A0A975BGP2_9BACT</name>
<dbReference type="InterPro" id="IPR036390">
    <property type="entry name" value="WH_DNA-bd_sf"/>
</dbReference>
<sequence>MKKKNEVIKHSSSIQISNKITLFQRKAWNVMLAHAFNDLENYEIKKFEIPVATLYSYLGYKHTDKTQSKRVENILKGLISTSIEWNILGKDKEYEKEEWGSVSLLAGCKVRNGICEYDYSIFLREKLANPCIYARINLTMQNRFSSKYSLALYELFVDYKGIGETPVIDIPNFRRLVGLEAEEYKLFKDLNKYIIKKAIREINKHSNLWIEIEYKRSGRTVIGLKFYIKTTKELPPKLPILPKSEKSEADLQLSSENEPEIFSDLEAEFISLKLSKKQAQAIIEKFSPEQIRRNIDLTKKKVAEGEVRNIPGFLTDAIREDYAKDYEPIDEKHQELVSEAKKCWQKTKGLCEATWSNYKDKKSQICHYCKKFADQRKQLTKSEGSETNVNSESLFDFIPIKISKPVRNLILKYQKSHSAEYVIKNIRFTNQHITDKRKYRAILEKNLAENQADKANRKYHKNSEQKKIESNNRFEQHRRIREQLKTMPEKRIKELRAGCLKDLKPFMRKRLENMPLDNLIKHPSFLDYCAENF</sequence>